<accession>A0A344LUZ6</accession>
<sequence>MAETLGFTEVKIPLKNLKLWSDNPRFPKEYFHKNENELIDYIVSVPYYKIKTFAKEVVEDFDMPIFEKLAIFNGEGQNIVYEGNRRLTVYKLLLDPNLTSNEDIRSYFAQLKRSINIDENFKIDCVVSSDKREILRYVNRKHLNNNNEVAWGSMENSNAKVRWLDNPDKIDIFKSNLSVIIRNLNIPGDDKDKILGKGFVTTLFRILNTVTSAKYFNLVFDDDNNLISEDNQFLDKLEIIIYDILLKKTFNGKIFSRLDTESIDEYLRSITINTNFTSVIKEEKATVDSETKVDVEDFHPYINDDKIGNDKEEKSIEKLPESPVIKDASKGSSAAIIPERSNKVKGKSTARKRLIPKDCKLTINQNKINNIYRELRDDLILDDSIKSVPNSVGVLFRVFIEVSLDYYAEKKHGHFFKKDDTISGKIIWVVNKMTEAGHAKKIFANISVVGSSKMQHSYLSIEKFHQYVHSSTLEPSSSELKTKWDLLEPFIKTLWEDINKN</sequence>
<organism evidence="1 2">
    <name type="scientific">Flavobacterium fluviale</name>
    <dbReference type="NCBI Taxonomy" id="2249356"/>
    <lineage>
        <taxon>Bacteria</taxon>
        <taxon>Pseudomonadati</taxon>
        <taxon>Bacteroidota</taxon>
        <taxon>Flavobacteriia</taxon>
        <taxon>Flavobacteriales</taxon>
        <taxon>Flavobacteriaceae</taxon>
        <taxon>Flavobacterium</taxon>
    </lineage>
</organism>
<dbReference type="AlphaFoldDB" id="A0A344LUZ6"/>
<evidence type="ECO:0000313" key="1">
    <source>
        <dbReference type="EMBL" id="AXB57738.1"/>
    </source>
</evidence>
<dbReference type="OrthoDB" id="9769293at2"/>
<keyword evidence="2" id="KW-1185">Reference proteome</keyword>
<dbReference type="EMBL" id="CP030261">
    <property type="protein sequence ID" value="AXB57738.1"/>
    <property type="molecule type" value="Genomic_DNA"/>
</dbReference>
<dbReference type="KEGG" id="ffl:HYN86_14485"/>
<proteinExistence type="predicted"/>
<dbReference type="RefSeq" id="WP_113678682.1">
    <property type="nucleotide sequence ID" value="NZ_CP030261.1"/>
</dbReference>
<reference evidence="1 2" key="1">
    <citation type="submission" date="2018-06" db="EMBL/GenBank/DDBJ databases">
        <title>Genome sequencing of Flavobacterium.</title>
        <authorList>
            <person name="Baek M.-G."/>
            <person name="Yi H."/>
        </authorList>
    </citation>
    <scope>NUCLEOTIDE SEQUENCE [LARGE SCALE GENOMIC DNA]</scope>
    <source>
        <strain evidence="1 2">HYN0086</strain>
    </source>
</reference>
<dbReference type="Proteomes" id="UP000251561">
    <property type="component" value="Chromosome"/>
</dbReference>
<gene>
    <name evidence="1" type="ORF">HYN86_14485</name>
</gene>
<protein>
    <submittedName>
        <fullName evidence="1">Uncharacterized protein</fullName>
    </submittedName>
</protein>
<evidence type="ECO:0000313" key="2">
    <source>
        <dbReference type="Proteomes" id="UP000251561"/>
    </source>
</evidence>
<name>A0A344LUZ6_9FLAO</name>